<dbReference type="EMBL" id="JAPFRF010000010">
    <property type="protein sequence ID" value="KAJ7319976.1"/>
    <property type="molecule type" value="Genomic_DNA"/>
</dbReference>
<evidence type="ECO:0000313" key="1">
    <source>
        <dbReference type="EMBL" id="KAJ7319976.1"/>
    </source>
</evidence>
<reference evidence="1" key="1">
    <citation type="journal article" date="2023" name="DNA Res.">
        <title>Chromosome-level genome assembly of Phrynocephalus forsythii using third-generation DNA sequencing and Hi-C analysis.</title>
        <authorList>
            <person name="Qi Y."/>
            <person name="Zhao W."/>
            <person name="Zhao Y."/>
            <person name="Niu C."/>
            <person name="Cao S."/>
            <person name="Zhang Y."/>
        </authorList>
    </citation>
    <scope>NUCLEOTIDE SEQUENCE</scope>
    <source>
        <tissue evidence="1">Muscle</tissue>
    </source>
</reference>
<accession>A0A9Q0XM01</accession>
<sequence>MKLEARVWVAILTYWIRLHFFPKGLAPLIRKDDFKSKWEGAIISKILSLGLSQDLLFTMKYDQTKAVIKQRVTDSERQLDIASSPAFIVNNSC</sequence>
<dbReference type="AlphaFoldDB" id="A0A9Q0XM01"/>
<gene>
    <name evidence="1" type="ORF">JRQ81_019487</name>
</gene>
<evidence type="ECO:0000313" key="2">
    <source>
        <dbReference type="Proteomes" id="UP001142489"/>
    </source>
</evidence>
<dbReference type="Proteomes" id="UP001142489">
    <property type="component" value="Unassembled WGS sequence"/>
</dbReference>
<protein>
    <submittedName>
        <fullName evidence="1">Uncharacterized protein</fullName>
    </submittedName>
</protein>
<organism evidence="1 2">
    <name type="scientific">Phrynocephalus forsythii</name>
    <dbReference type="NCBI Taxonomy" id="171643"/>
    <lineage>
        <taxon>Eukaryota</taxon>
        <taxon>Metazoa</taxon>
        <taxon>Chordata</taxon>
        <taxon>Craniata</taxon>
        <taxon>Vertebrata</taxon>
        <taxon>Euteleostomi</taxon>
        <taxon>Lepidosauria</taxon>
        <taxon>Squamata</taxon>
        <taxon>Bifurcata</taxon>
        <taxon>Unidentata</taxon>
        <taxon>Episquamata</taxon>
        <taxon>Toxicofera</taxon>
        <taxon>Iguania</taxon>
        <taxon>Acrodonta</taxon>
        <taxon>Agamidae</taxon>
        <taxon>Agaminae</taxon>
        <taxon>Phrynocephalus</taxon>
    </lineage>
</organism>
<keyword evidence="2" id="KW-1185">Reference proteome</keyword>
<proteinExistence type="predicted"/>
<name>A0A9Q0XM01_9SAUR</name>
<comment type="caution">
    <text evidence="1">The sequence shown here is derived from an EMBL/GenBank/DDBJ whole genome shotgun (WGS) entry which is preliminary data.</text>
</comment>
<feature type="non-terminal residue" evidence="1">
    <location>
        <position position="93"/>
    </location>
</feature>